<name>A0A1I7DK47_9RHOB</name>
<keyword evidence="4" id="KW-0804">Transcription</keyword>
<evidence type="ECO:0000256" key="2">
    <source>
        <dbReference type="ARBA" id="ARBA00023015"/>
    </source>
</evidence>
<accession>A0A1I7DK47</accession>
<dbReference type="STRING" id="999627.SAMN05216236_12939"/>
<sequence length="313" mass="34558">MQSTLPPLRALQAFESFGRLGSVTAAAKELGVTPGAISQQIKILETQLKIPLIMKDGRRASLAPAARSYHDLLSAGFAKLQQAQGLLAERMADRDVSISGLPTLLLKWLNPRLHRFEAAHGSASFRLEATHVEPEPQFLNHMFRLTYGAASEVHPHRRALFHDVCFPVCAPEFLARHPEASDPEALGSLPWVDIDWGPGYASVPRLGDWLAAQDQPRPRQKPVSIHSLSGSALEAVASGQGVALAQHSFASMDLKLGRLVRLSEQSIPMPEPYYICWSPMLLEHDVSRRFLNWILAEARSGQGADRFSIRQEN</sequence>
<dbReference type="AlphaFoldDB" id="A0A1I7DK47"/>
<proteinExistence type="inferred from homology"/>
<dbReference type="EMBL" id="FPAW01000029">
    <property type="protein sequence ID" value="SFU11995.1"/>
    <property type="molecule type" value="Genomic_DNA"/>
</dbReference>
<dbReference type="Proteomes" id="UP000182466">
    <property type="component" value="Unassembled WGS sequence"/>
</dbReference>
<dbReference type="Pfam" id="PF00126">
    <property type="entry name" value="HTH_1"/>
    <property type="match status" value="1"/>
</dbReference>
<gene>
    <name evidence="6" type="ORF">SAMN05216236_12939</name>
</gene>
<dbReference type="PROSITE" id="PS50931">
    <property type="entry name" value="HTH_LYSR"/>
    <property type="match status" value="1"/>
</dbReference>
<dbReference type="SUPFAM" id="SSF53850">
    <property type="entry name" value="Periplasmic binding protein-like II"/>
    <property type="match status" value="1"/>
</dbReference>
<dbReference type="PANTHER" id="PTHR30537:SF79">
    <property type="entry name" value="TRANSCRIPTIONAL REGULATOR-RELATED"/>
    <property type="match status" value="1"/>
</dbReference>
<dbReference type="GO" id="GO:0003700">
    <property type="term" value="F:DNA-binding transcription factor activity"/>
    <property type="evidence" value="ECO:0007669"/>
    <property type="project" value="InterPro"/>
</dbReference>
<reference evidence="6 7" key="1">
    <citation type="submission" date="2016-10" db="EMBL/GenBank/DDBJ databases">
        <authorList>
            <person name="de Groot N.N."/>
        </authorList>
    </citation>
    <scope>NUCLEOTIDE SEQUENCE [LARGE SCALE GENOMIC DNA]</scope>
    <source>
        <strain evidence="6 7">CGMCC 1.10959</strain>
    </source>
</reference>
<feature type="domain" description="HTH lysR-type" evidence="5">
    <location>
        <begin position="6"/>
        <end position="63"/>
    </location>
</feature>
<keyword evidence="7" id="KW-1185">Reference proteome</keyword>
<dbReference type="InterPro" id="IPR036390">
    <property type="entry name" value="WH_DNA-bd_sf"/>
</dbReference>
<dbReference type="OrthoDB" id="7328368at2"/>
<protein>
    <submittedName>
        <fullName evidence="6">LysR family transcriptional regulator, glycine cleavage system transcriptional activator</fullName>
    </submittedName>
</protein>
<comment type="similarity">
    <text evidence="1">Belongs to the LysR transcriptional regulatory family.</text>
</comment>
<evidence type="ECO:0000313" key="6">
    <source>
        <dbReference type="EMBL" id="SFU11995.1"/>
    </source>
</evidence>
<organism evidence="6 7">
    <name type="scientific">Sedimentitalea nanhaiensis</name>
    <dbReference type="NCBI Taxonomy" id="999627"/>
    <lineage>
        <taxon>Bacteria</taxon>
        <taxon>Pseudomonadati</taxon>
        <taxon>Pseudomonadota</taxon>
        <taxon>Alphaproteobacteria</taxon>
        <taxon>Rhodobacterales</taxon>
        <taxon>Paracoccaceae</taxon>
        <taxon>Sedimentitalea</taxon>
    </lineage>
</organism>
<evidence type="ECO:0000259" key="5">
    <source>
        <dbReference type="PROSITE" id="PS50931"/>
    </source>
</evidence>
<evidence type="ECO:0000256" key="4">
    <source>
        <dbReference type="ARBA" id="ARBA00023163"/>
    </source>
</evidence>
<dbReference type="GO" id="GO:0006351">
    <property type="term" value="P:DNA-templated transcription"/>
    <property type="evidence" value="ECO:0007669"/>
    <property type="project" value="TreeGrafter"/>
</dbReference>
<dbReference type="Gene3D" id="3.40.190.10">
    <property type="entry name" value="Periplasmic binding protein-like II"/>
    <property type="match status" value="2"/>
</dbReference>
<evidence type="ECO:0000313" key="7">
    <source>
        <dbReference type="Proteomes" id="UP000182466"/>
    </source>
</evidence>
<dbReference type="RefSeq" id="WP_051372180.1">
    <property type="nucleotide sequence ID" value="NZ_FPAW01000029.1"/>
</dbReference>
<dbReference type="PANTHER" id="PTHR30537">
    <property type="entry name" value="HTH-TYPE TRANSCRIPTIONAL REGULATOR"/>
    <property type="match status" value="1"/>
</dbReference>
<dbReference type="InterPro" id="IPR058163">
    <property type="entry name" value="LysR-type_TF_proteobact-type"/>
</dbReference>
<dbReference type="Gene3D" id="1.10.10.10">
    <property type="entry name" value="Winged helix-like DNA-binding domain superfamily/Winged helix DNA-binding domain"/>
    <property type="match status" value="1"/>
</dbReference>
<dbReference type="InterPro" id="IPR036388">
    <property type="entry name" value="WH-like_DNA-bd_sf"/>
</dbReference>
<dbReference type="GO" id="GO:0043565">
    <property type="term" value="F:sequence-specific DNA binding"/>
    <property type="evidence" value="ECO:0007669"/>
    <property type="project" value="TreeGrafter"/>
</dbReference>
<dbReference type="InterPro" id="IPR000847">
    <property type="entry name" value="LysR_HTH_N"/>
</dbReference>
<dbReference type="Pfam" id="PF03466">
    <property type="entry name" value="LysR_substrate"/>
    <property type="match status" value="1"/>
</dbReference>
<dbReference type="SUPFAM" id="SSF46785">
    <property type="entry name" value="Winged helix' DNA-binding domain"/>
    <property type="match status" value="1"/>
</dbReference>
<keyword evidence="3" id="KW-0238">DNA-binding</keyword>
<keyword evidence="2" id="KW-0805">Transcription regulation</keyword>
<evidence type="ECO:0000256" key="1">
    <source>
        <dbReference type="ARBA" id="ARBA00009437"/>
    </source>
</evidence>
<dbReference type="InterPro" id="IPR005119">
    <property type="entry name" value="LysR_subst-bd"/>
</dbReference>
<evidence type="ECO:0000256" key="3">
    <source>
        <dbReference type="ARBA" id="ARBA00023125"/>
    </source>
</evidence>